<evidence type="ECO:0000256" key="1">
    <source>
        <dbReference type="SAM" id="Coils"/>
    </source>
</evidence>
<feature type="domain" description="DED" evidence="3">
    <location>
        <begin position="248"/>
        <end position="318"/>
    </location>
</feature>
<feature type="compositionally biased region" description="Polar residues" evidence="2">
    <location>
        <begin position="84"/>
        <end position="93"/>
    </location>
</feature>
<feature type="region of interest" description="Disordered" evidence="2">
    <location>
        <begin position="449"/>
        <end position="482"/>
    </location>
</feature>
<evidence type="ECO:0000313" key="4">
    <source>
        <dbReference type="EMBL" id="RMX42451.1"/>
    </source>
</evidence>
<dbReference type="SUPFAM" id="SSF47986">
    <property type="entry name" value="DEATH domain"/>
    <property type="match status" value="1"/>
</dbReference>
<reference evidence="4 5" key="1">
    <citation type="journal article" date="2018" name="Sci. Rep.">
        <title>Comparative analysis of the Pocillopora damicornis genome highlights role of immune system in coral evolution.</title>
        <authorList>
            <person name="Cunning R."/>
            <person name="Bay R.A."/>
            <person name="Gillette P."/>
            <person name="Baker A.C."/>
            <person name="Traylor-Knowles N."/>
        </authorList>
    </citation>
    <scope>NUCLEOTIDE SEQUENCE [LARGE SCALE GENOMIC DNA]</scope>
    <source>
        <strain evidence="4">RSMAS</strain>
        <tissue evidence="4">Whole animal</tissue>
    </source>
</reference>
<sequence length="693" mass="78774">MLEFIQHSSLSVAEAAFNQLTQGDYKKLNNNLDEVKSEDGNDVYSSNSPYFDEAQKKSDFYISNQANEWEHLGARPKHRPPKKYNNSLDSSSPVDLIPPQVVEPVAHGVHNPLLPEHLEDKKVGHEYWEWMASDEVGLLSRLPDTETRETLKDIPQHTQFAFLLDQMNELKEKVEQLTKKVKLQEEEILPLKLQRREKNIFQPHTEDIREREPCTTRGSWSDFYHKKGNLRNETHLVDKSGSFRHHRLNEISNSLSESELQRLKGLVQPKLDSFRLAKIREGSELFQELESRGELSCTSVRDLLEKIHRFDLAEKLGSSSYGSDELSERDFDSLQEGGHREEECETVCDANDRKSDELEKSRGMTACIEGEEEVSVGNYSNETDAGTSTGEDLYESSLRQENMAGLNQDFFSLEGTSTWNSISGARNADQIDTVIDQSNSYMSNRSNEWEHFGARPKHRPPKDAKDPPAEASSHHSLLVDPGPHQMNEFLYYNNAEKDPSPQGASYVEGMMNLADSKEAKPYFGDCQVISRPDPIYCQSHSSFNPLTGGTSVQGNDTSASLESTDNSQLELEEEEAFALVERVRERGERGEFCQEIEKIERGKQAERVQKKKEREACPEAIGTPLSQEERYIEMPVTCNVESLNSTNNSPLAFVQGVRDALRKVSARNLLFRRWCMIKMLALQSVQLVTSIDV</sequence>
<evidence type="ECO:0000256" key="2">
    <source>
        <dbReference type="SAM" id="MobiDB-lite"/>
    </source>
</evidence>
<dbReference type="InterPro" id="IPR011029">
    <property type="entry name" value="DEATH-like_dom_sf"/>
</dbReference>
<dbReference type="AlphaFoldDB" id="A0A3M6TMC1"/>
<dbReference type="Pfam" id="PF01335">
    <property type="entry name" value="DED"/>
    <property type="match status" value="1"/>
</dbReference>
<protein>
    <recommendedName>
        <fullName evidence="3">DED domain-containing protein</fullName>
    </recommendedName>
</protein>
<dbReference type="Gene3D" id="1.10.533.10">
    <property type="entry name" value="Death Domain, Fas"/>
    <property type="match status" value="1"/>
</dbReference>
<organism evidence="4 5">
    <name type="scientific">Pocillopora damicornis</name>
    <name type="common">Cauliflower coral</name>
    <name type="synonym">Millepora damicornis</name>
    <dbReference type="NCBI Taxonomy" id="46731"/>
    <lineage>
        <taxon>Eukaryota</taxon>
        <taxon>Metazoa</taxon>
        <taxon>Cnidaria</taxon>
        <taxon>Anthozoa</taxon>
        <taxon>Hexacorallia</taxon>
        <taxon>Scleractinia</taxon>
        <taxon>Astrocoeniina</taxon>
        <taxon>Pocilloporidae</taxon>
        <taxon>Pocillopora</taxon>
    </lineage>
</organism>
<dbReference type="PROSITE" id="PS50168">
    <property type="entry name" value="DED"/>
    <property type="match status" value="1"/>
</dbReference>
<feature type="region of interest" description="Disordered" evidence="2">
    <location>
        <begin position="544"/>
        <end position="567"/>
    </location>
</feature>
<feature type="coiled-coil region" evidence="1">
    <location>
        <begin position="160"/>
        <end position="187"/>
    </location>
</feature>
<accession>A0A3M6TMC1</accession>
<keyword evidence="1" id="KW-0175">Coiled coil</keyword>
<evidence type="ECO:0000259" key="3">
    <source>
        <dbReference type="PROSITE" id="PS50168"/>
    </source>
</evidence>
<gene>
    <name evidence="4" type="ORF">pdam_00010865</name>
</gene>
<comment type="caution">
    <text evidence="4">The sequence shown here is derived from an EMBL/GenBank/DDBJ whole genome shotgun (WGS) entry which is preliminary data.</text>
</comment>
<proteinExistence type="predicted"/>
<feature type="region of interest" description="Disordered" evidence="2">
    <location>
        <begin position="72"/>
        <end position="93"/>
    </location>
</feature>
<keyword evidence="5" id="KW-1185">Reference proteome</keyword>
<name>A0A3M6TMC1_POCDA</name>
<dbReference type="CDD" id="cd00045">
    <property type="entry name" value="DED"/>
    <property type="match status" value="1"/>
</dbReference>
<dbReference type="InterPro" id="IPR001875">
    <property type="entry name" value="DED_dom"/>
</dbReference>
<evidence type="ECO:0000313" key="5">
    <source>
        <dbReference type="Proteomes" id="UP000275408"/>
    </source>
</evidence>
<dbReference type="Proteomes" id="UP000275408">
    <property type="component" value="Unassembled WGS sequence"/>
</dbReference>
<dbReference type="EMBL" id="RCHS01003365">
    <property type="protein sequence ID" value="RMX42451.1"/>
    <property type="molecule type" value="Genomic_DNA"/>
</dbReference>
<dbReference type="OrthoDB" id="10507220at2759"/>
<dbReference type="GO" id="GO:0042981">
    <property type="term" value="P:regulation of apoptotic process"/>
    <property type="evidence" value="ECO:0007669"/>
    <property type="project" value="InterPro"/>
</dbReference>